<dbReference type="GO" id="GO:0016799">
    <property type="term" value="F:hydrolase activity, hydrolyzing N-glycosyl compounds"/>
    <property type="evidence" value="ECO:0007669"/>
    <property type="project" value="TreeGrafter"/>
</dbReference>
<evidence type="ECO:0000313" key="1">
    <source>
        <dbReference type="EMBL" id="KCV69924.1"/>
    </source>
</evidence>
<name>A0A058Z6M2_FONAL</name>
<dbReference type="AlphaFoldDB" id="A0A058Z6M2"/>
<dbReference type="GO" id="GO:0005829">
    <property type="term" value="C:cytosol"/>
    <property type="evidence" value="ECO:0007669"/>
    <property type="project" value="TreeGrafter"/>
</dbReference>
<dbReference type="STRING" id="691883.A0A058Z6M2"/>
<reference evidence="1" key="1">
    <citation type="submission" date="2013-04" db="EMBL/GenBank/DDBJ databases">
        <title>The Genome Sequence of Fonticula alba ATCC 38817.</title>
        <authorList>
            <consortium name="The Broad Institute Genomics Platform"/>
            <person name="Russ C."/>
            <person name="Cuomo C."/>
            <person name="Burger G."/>
            <person name="Gray M.W."/>
            <person name="Holland P.W.H."/>
            <person name="King N."/>
            <person name="Lang F.B.F."/>
            <person name="Roger A.J."/>
            <person name="Ruiz-Trillo I."/>
            <person name="Brown M."/>
            <person name="Walker B."/>
            <person name="Young S."/>
            <person name="Zeng Q."/>
            <person name="Gargeya S."/>
            <person name="Fitzgerald M."/>
            <person name="Haas B."/>
            <person name="Abouelleil A."/>
            <person name="Allen A.W."/>
            <person name="Alvarado L."/>
            <person name="Arachchi H.M."/>
            <person name="Berlin A.M."/>
            <person name="Chapman S.B."/>
            <person name="Gainer-Dewar J."/>
            <person name="Goldberg J."/>
            <person name="Griggs A."/>
            <person name="Gujja S."/>
            <person name="Hansen M."/>
            <person name="Howarth C."/>
            <person name="Imamovic A."/>
            <person name="Ireland A."/>
            <person name="Larimer J."/>
            <person name="McCowan C."/>
            <person name="Murphy C."/>
            <person name="Pearson M."/>
            <person name="Poon T.W."/>
            <person name="Priest M."/>
            <person name="Roberts A."/>
            <person name="Saif S."/>
            <person name="Shea T."/>
            <person name="Sisk P."/>
            <person name="Sykes S."/>
            <person name="Wortman J."/>
            <person name="Nusbaum C."/>
            <person name="Birren B."/>
        </authorList>
    </citation>
    <scope>NUCLEOTIDE SEQUENCE [LARGE SCALE GENOMIC DNA]</scope>
    <source>
        <strain evidence="1">ATCC 38817</strain>
    </source>
</reference>
<dbReference type="RefSeq" id="XP_009495530.1">
    <property type="nucleotide sequence ID" value="XM_009497255.1"/>
</dbReference>
<dbReference type="PANTHER" id="PTHR31223">
    <property type="entry name" value="LOG FAMILY PROTEIN YJL055W"/>
    <property type="match status" value="1"/>
</dbReference>
<accession>A0A058Z6M2</accession>
<dbReference type="Gene3D" id="3.40.50.450">
    <property type="match status" value="1"/>
</dbReference>
<evidence type="ECO:0000313" key="2">
    <source>
        <dbReference type="Proteomes" id="UP000030693"/>
    </source>
</evidence>
<sequence length="242" mass="25329">MTASIHTPAPTVQGPPKAVCVFLASAQGYLPGQANEAAAKVATTDSTEAGRDSSAGSVSPYVLLAREAGERLAKNNVDIVYGGSRLGCMGALAGGCLGAGGRVIGVIPKFFESMGVEPAPTNISELHIVTSMHERKQMMTNLSDAFLVLPGGLGTLDELFETITWRALGVHAKPIVILNYEGFYDHILAYVKAASERGMIKVAAWDEGVIVVNTLDEAMDALMSGRGRGTRIVPAAADSIKQ</sequence>
<dbReference type="Pfam" id="PF03641">
    <property type="entry name" value="Lysine_decarbox"/>
    <property type="match status" value="1"/>
</dbReference>
<dbReference type="GO" id="GO:0009691">
    <property type="term" value="P:cytokinin biosynthetic process"/>
    <property type="evidence" value="ECO:0007669"/>
    <property type="project" value="InterPro"/>
</dbReference>
<keyword evidence="2" id="KW-1185">Reference proteome</keyword>
<dbReference type="eggNOG" id="ENOG502QSR9">
    <property type="taxonomic scope" value="Eukaryota"/>
</dbReference>
<dbReference type="InterPro" id="IPR005269">
    <property type="entry name" value="LOG"/>
</dbReference>
<organism evidence="1">
    <name type="scientific">Fonticula alba</name>
    <name type="common">Slime mold</name>
    <dbReference type="NCBI Taxonomy" id="691883"/>
    <lineage>
        <taxon>Eukaryota</taxon>
        <taxon>Rotosphaerida</taxon>
        <taxon>Fonticulaceae</taxon>
        <taxon>Fonticula</taxon>
    </lineage>
</organism>
<gene>
    <name evidence="1" type="ORF">H696_03389</name>
</gene>
<dbReference type="Proteomes" id="UP000030693">
    <property type="component" value="Unassembled WGS sequence"/>
</dbReference>
<dbReference type="InterPro" id="IPR031100">
    <property type="entry name" value="LOG_fam"/>
</dbReference>
<proteinExistence type="predicted"/>
<dbReference type="GeneID" id="20528114"/>
<dbReference type="OrthoDB" id="414463at2759"/>
<dbReference type="NCBIfam" id="TIGR00730">
    <property type="entry name" value="Rossman fold protein, TIGR00730 family"/>
    <property type="match status" value="1"/>
</dbReference>
<dbReference type="EMBL" id="KB932205">
    <property type="protein sequence ID" value="KCV69924.1"/>
    <property type="molecule type" value="Genomic_DNA"/>
</dbReference>
<protein>
    <recommendedName>
        <fullName evidence="3">Cytokinin riboside 5'-monophosphate phosphoribohydrolase</fullName>
    </recommendedName>
</protein>
<evidence type="ECO:0008006" key="3">
    <source>
        <dbReference type="Google" id="ProtNLM"/>
    </source>
</evidence>
<dbReference type="PANTHER" id="PTHR31223:SF70">
    <property type="entry name" value="LOG FAMILY PROTEIN YJL055W"/>
    <property type="match status" value="1"/>
</dbReference>
<dbReference type="SUPFAM" id="SSF102405">
    <property type="entry name" value="MCP/YpsA-like"/>
    <property type="match status" value="1"/>
</dbReference>